<gene>
    <name evidence="5" type="ORF">BXYJ_LOCUS15520</name>
</gene>
<reference evidence="5" key="2">
    <citation type="submission" date="2020-09" db="EMBL/GenBank/DDBJ databases">
        <authorList>
            <person name="Kikuchi T."/>
        </authorList>
    </citation>
    <scope>NUCLEOTIDE SEQUENCE</scope>
    <source>
        <strain evidence="5">Ka4C1</strain>
    </source>
</reference>
<dbReference type="Pfam" id="PF02138">
    <property type="entry name" value="Beach"/>
    <property type="match status" value="1"/>
</dbReference>
<name>A0A1I7SA49_BURXY</name>
<dbReference type="SUPFAM" id="SSF81837">
    <property type="entry name" value="BEACH domain"/>
    <property type="match status" value="1"/>
</dbReference>
<evidence type="ECO:0000313" key="7">
    <source>
        <dbReference type="Proteomes" id="UP000659654"/>
    </source>
</evidence>
<dbReference type="InterPro" id="IPR036322">
    <property type="entry name" value="WD40_repeat_dom_sf"/>
</dbReference>
<evidence type="ECO:0000256" key="2">
    <source>
        <dbReference type="PROSITE-ProRule" id="PRU00221"/>
    </source>
</evidence>
<dbReference type="SMART" id="SM00320">
    <property type="entry name" value="WD40"/>
    <property type="match status" value="3"/>
</dbReference>
<protein>
    <submittedName>
        <fullName evidence="5">(pine wood nematode) hypothetical protein</fullName>
    </submittedName>
</protein>
<evidence type="ECO:0000259" key="4">
    <source>
        <dbReference type="PROSITE" id="PS51783"/>
    </source>
</evidence>
<dbReference type="SMR" id="A0A1I7SA49"/>
<dbReference type="SMART" id="SM01026">
    <property type="entry name" value="Beach"/>
    <property type="match status" value="1"/>
</dbReference>
<dbReference type="InterPro" id="IPR050865">
    <property type="entry name" value="BEACH_Domain"/>
</dbReference>
<dbReference type="CDD" id="cd06071">
    <property type="entry name" value="Beach"/>
    <property type="match status" value="1"/>
</dbReference>
<feature type="repeat" description="WD" evidence="2">
    <location>
        <begin position="2746"/>
        <end position="2787"/>
    </location>
</feature>
<dbReference type="PANTHER" id="PTHR13743:SF86">
    <property type="entry name" value="LYSOSOMAL-TRAFFICKING REGULATOR"/>
    <property type="match status" value="1"/>
</dbReference>
<dbReference type="SUPFAM" id="SSF50729">
    <property type="entry name" value="PH domain-like"/>
    <property type="match status" value="1"/>
</dbReference>
<accession>A0A1I7SA49</accession>
<dbReference type="InterPro" id="IPR016024">
    <property type="entry name" value="ARM-type_fold"/>
</dbReference>
<dbReference type="PROSITE" id="PS50082">
    <property type="entry name" value="WD_REPEATS_2"/>
    <property type="match status" value="1"/>
</dbReference>
<dbReference type="EMBL" id="CAJFCV020000006">
    <property type="protein sequence ID" value="CAG9131817.1"/>
    <property type="molecule type" value="Genomic_DNA"/>
</dbReference>
<keyword evidence="1 2" id="KW-0853">WD repeat</keyword>
<dbReference type="InterPro" id="IPR015943">
    <property type="entry name" value="WD40/YVTN_repeat-like_dom_sf"/>
</dbReference>
<dbReference type="Pfam" id="PF14844">
    <property type="entry name" value="PH_BEACH"/>
    <property type="match status" value="1"/>
</dbReference>
<dbReference type="Proteomes" id="UP000582659">
    <property type="component" value="Unassembled WGS sequence"/>
</dbReference>
<dbReference type="PROSITE" id="PS50294">
    <property type="entry name" value="WD_REPEATS_REGION"/>
    <property type="match status" value="1"/>
</dbReference>
<dbReference type="InterPro" id="IPR000409">
    <property type="entry name" value="BEACH_dom"/>
</dbReference>
<dbReference type="PANTHER" id="PTHR13743">
    <property type="entry name" value="BEIGE/BEACH-RELATED"/>
    <property type="match status" value="1"/>
</dbReference>
<organism evidence="6 8">
    <name type="scientific">Bursaphelenchus xylophilus</name>
    <name type="common">Pinewood nematode worm</name>
    <name type="synonym">Aphelenchoides xylophilus</name>
    <dbReference type="NCBI Taxonomy" id="6326"/>
    <lineage>
        <taxon>Eukaryota</taxon>
        <taxon>Metazoa</taxon>
        <taxon>Ecdysozoa</taxon>
        <taxon>Nematoda</taxon>
        <taxon>Chromadorea</taxon>
        <taxon>Rhabditida</taxon>
        <taxon>Tylenchina</taxon>
        <taxon>Tylenchomorpha</taxon>
        <taxon>Aphelenchoidea</taxon>
        <taxon>Aphelenchoididae</taxon>
        <taxon>Bursaphelenchus</taxon>
    </lineage>
</organism>
<dbReference type="SUPFAM" id="SSF48371">
    <property type="entry name" value="ARM repeat"/>
    <property type="match status" value="1"/>
</dbReference>
<feature type="domain" description="BEACH" evidence="3">
    <location>
        <begin position="2264"/>
        <end position="2570"/>
    </location>
</feature>
<proteinExistence type="predicted"/>
<evidence type="ECO:0000313" key="8">
    <source>
        <dbReference type="WBParaSite" id="BXY_0989600.1"/>
    </source>
</evidence>
<evidence type="ECO:0000313" key="5">
    <source>
        <dbReference type="EMBL" id="CAD5235429.1"/>
    </source>
</evidence>
<dbReference type="InterPro" id="IPR011993">
    <property type="entry name" value="PH-like_dom_sf"/>
</dbReference>
<dbReference type="PROSITE" id="PS51783">
    <property type="entry name" value="PH_BEACH"/>
    <property type="match status" value="1"/>
</dbReference>
<dbReference type="SUPFAM" id="SSF50978">
    <property type="entry name" value="WD40 repeat-like"/>
    <property type="match status" value="1"/>
</dbReference>
<dbReference type="InterPro" id="IPR036372">
    <property type="entry name" value="BEACH_dom_sf"/>
</dbReference>
<dbReference type="OrthoDB" id="26681at2759"/>
<dbReference type="Gene3D" id="1.10.1540.10">
    <property type="entry name" value="BEACH domain"/>
    <property type="match status" value="1"/>
</dbReference>
<dbReference type="Proteomes" id="UP000095284">
    <property type="component" value="Unplaced"/>
</dbReference>
<keyword evidence="7" id="KW-1185">Reference proteome</keyword>
<evidence type="ECO:0000259" key="3">
    <source>
        <dbReference type="PROSITE" id="PS50197"/>
    </source>
</evidence>
<dbReference type="Pfam" id="PF00400">
    <property type="entry name" value="WD40"/>
    <property type="match status" value="1"/>
</dbReference>
<dbReference type="WBParaSite" id="BXY_0989600.1">
    <property type="protein sequence ID" value="BXY_0989600.1"/>
    <property type="gene ID" value="BXY_0989600"/>
</dbReference>
<dbReference type="Proteomes" id="UP000659654">
    <property type="component" value="Unassembled WGS sequence"/>
</dbReference>
<dbReference type="InterPro" id="IPR001680">
    <property type="entry name" value="WD40_rpt"/>
</dbReference>
<dbReference type="InterPro" id="IPR023362">
    <property type="entry name" value="PH-BEACH_dom"/>
</dbReference>
<evidence type="ECO:0000313" key="6">
    <source>
        <dbReference type="Proteomes" id="UP000095284"/>
    </source>
</evidence>
<reference evidence="8" key="1">
    <citation type="submission" date="2016-11" db="UniProtKB">
        <authorList>
            <consortium name="WormBaseParasite"/>
        </authorList>
    </citation>
    <scope>IDENTIFICATION</scope>
</reference>
<dbReference type="PROSITE" id="PS50197">
    <property type="entry name" value="BEACH"/>
    <property type="match status" value="1"/>
</dbReference>
<feature type="domain" description="BEACH-type PH" evidence="4">
    <location>
        <begin position="2155"/>
        <end position="2257"/>
    </location>
</feature>
<dbReference type="EMBL" id="CAJFDI010000006">
    <property type="protein sequence ID" value="CAD5235429.1"/>
    <property type="molecule type" value="Genomic_DNA"/>
</dbReference>
<dbReference type="Gene3D" id="2.130.10.10">
    <property type="entry name" value="YVTN repeat-like/Quinoprotein amine dehydrogenase"/>
    <property type="match status" value="1"/>
</dbReference>
<sequence>MSLTEHGERHVDDLIAIINEHVEFNQTESEATAAAINLLCRFTLETGDKKTVEKSWRFLETILSQFNLLKVLRCEISPTILEWMQNEDQTLKSDLVYGRKSQKRPSFYRTEHNSSMTPTFVMWDLYQVIKWHRFFFGTPPESSPNELDIVLIVLRTLGTFAQQSLESSVLEVIFKYCPTYRMPSFEMVLEDNSLKLLENWLSLVELSVNLGILACQRAENGDKDREEAFEQCVVETVRHALGHCRKFISVCEILEEIIQSRSETENLMNVLERLNFLSKKFFMKSINFYQTNFPLSTKTQSTISELFLFMVDNFIDHNDSKVLYEVAKCMMQTLSQSKQRKTHPEGLNCPARLVFCIFSKIMEHLKRDSDVFEDLLDLISKCPKGFCQCVDQASFLKVIMLPVYTVQHVKKMADLVEYHFNRAKEESKIDLRQVWLLFDQWLSKKDVLVSTAVLKMFNHLAAMMSDDDFRRVSKVILNASVIAEPNVKSNVHNRMMAVFAARMRPGQSIDDLVDFVITNDIDECISNSHLQDGFFELLHVVLLCSDEIQFSRCFDLSLIKFSPILKTALTDIWVLLSPSAENCYNALRRFLTLFKNCYCAETTTEFFAKSSKKLTLELQTLAQSCVDVLQNCQKTTIELSKAAQLLSLLSFLIFQSSEKFIAPLKSSIHKVFDLSSASISFMILHFMVRDSYIHVIRRFDTPEPTTSHEESDDEMTQSVGTTTEQMNVVCSQKMFGFIMELLKILMKRIKTYEERMEFELIQVIMAVQEVHEEMTDTYILLLFDLIDDLTKKNASQDVMDKVLKEVVARIGEDPTSNYLSKLLEHVFLSSETAKTIAKLVNDLLKNNPAQPTAALSFPQTLSPTETPERRFKKAAAHFVLDPVHNICAPDGLTLSFWMSADRMLAQTPLQVVEFGTKKISLLMEIDLKRNIAIVKISFEGKIVEKIVIKKAFPTKNTWTNCTLGVACNENQIKAMVLIGAHLRQISSLNKDYIGDQNPFFVSFGTTSPQPTTPSYSISNLLGFKGVLSADCAILFKAMGVNRASLNCCVLGQTNFGFLNSVSKGMVEGKPDLHKLFSEPKFYLDKLQRSLLFTIFADRAHSYNLSVLQRGMEVEKFNSGQTLYLTMSQEIPLTWKCLIESKSPDVFDKSLVTIGHIKVLLLYFALTVDRDYDPLTQAEALKTLTTALKRDPTAFSAFLEMDGHSVLARILMSKKFILSDEAFKVLCRFIFTKLELENPSISSSPHSLITEPKLLVTLISTVPMWKNESFAKFINLINLIHSVTGDSRFSRKLKAFNLAQLASNNFLPAALNSLLEMLKHPDHFQTVDRAEDFAQNLCNLVKNCLDFPYNCRQVSSLWDFIQLSHPAPDFYIDKSIQGRGDWLGYEETGFTVIKEQERKISELCEVLNSMMKTHSKDEIESVWASTNSLLAIRKTFLDQDTESNPRPYSPLRYLPYNGDCPCEQRNRSVSAIPDSEHWLVQFRAATIALMAEVILNCNDSLMAVLQLDLIFWPAILVQLTNQKHTKVRTLTIVLLKNFLLRVERKHRKSFVDQNGFVFLANELKKTRLNYDIADAIFSLTLGEHVTIRNGIDADHLEDFRFDKFQSASFFALLAVLEQSVEDSNLFWSVCSTIEKIIAGGMTARTTFLDHGLVPSMIAVLVKMDELHHTESLNGPIFPILDCWMKLARCLIQGVVPYKNKKAVQRCEDLVYLAFGVEWKRDLERWERKSVTVRRMLCHVLVVWIESIQTVLSDPMNSFKSLADHNLSDDSSEFEVLGVDSDLDSYYTHPISYVAAKSLKSPVELATQEELAQRLAFGLERVTNVFLYLNPSTIMCDEEENLFDLLLSVLFQHSRVQDEWLKCLGLCKEKNRILLADLIAFLLFDVQSKLQTERKELMDESFQIIKRLKLVDYLDKELSINRIGLLNLLEVNLDYQYAFKIALHELGLISRFWPIVDSEQAYSKLDRLLKFLRSIQLDSPLSNLTDPEIVALSTDEVLLIQVFNEKIGNFGQTLHFRVQAIQTKEESFLRTIGDKANDLTCELAKLQGTPRKTSSALRKEAQSSLNRASETLWHLVRELCHPSAVFHDPSSWPQGWALDTTENLKRERRRLKPAHYQFHERFLRKERRLKAQLTAKTPQPLQRLLEGTVGKSTAELEAHTPVRFSLNAVLVRTFFECSGDIVVSDKKLYFIGEMAKTTQKGQHYEPVNYSWTFEQIREIQSRWYLLKDTAVELFTTTGDAFMMVFSTTEQRNSLLHQLVQMNLAALMVDPVVQLNSATKLWRNGMITNFDYLIVLNKLAGRSFNDLMQYPVFPFILSDYTSTLLDLTSPYSFRDLARPMAIQDRKMEQVYVQSYNALNEEHNKSQHDGMYSASYLGPYHYGSHYSNTGIVAHYMVRVVPYTNVALEYQDNNFDIPDRLFNTLETTWRLSSSESTTDFKELIPEFFFFPEMFQNRENLELGIRQSGQQVDHVILPPWCPRGNSRLFCLIHRQALESLHVTLALHNWIDLIFGYKQSGEAAIKAINMFHPATYRGRDIERESHKDEVFLSAVKTMVRTYGQMPVQLFISPHLPHLETGRCMPTAGVENQLLPSVRGIRWGDFVGSPETDDKLAFAPQCIFKLEAYERIDHLTTIHHDGHLICYGMPEDTALVAKYKSDKSDALRRNFELSMTAVLSWRFPDGILRIKPVQVDDSVWVNLLDLQSLKVSQLVYSPSNDLMYIGFTNGLIKVYTLVLDTNTKTFNCTQKGELFAHKMAISSLSISETFHILLSTSEDSTLTVWDTNRLEYIRTLDPHRRPAPLKERAALSCISQINADMAIVLHSQCGSRVNLYTVNGDLIGSHQDEMIVMSMTMTNLDEGLGVNCLALGLQTGVIRLLEMWTLSTIRLISCQNLHAPVVSLQFTSDSRRLYAALANSHVLCWQVPSLAKARNSSFKMLNPFL</sequence>
<dbReference type="Gene3D" id="2.30.29.30">
    <property type="entry name" value="Pleckstrin-homology domain (PH domain)/Phosphotyrosine-binding domain (PTB)"/>
    <property type="match status" value="1"/>
</dbReference>
<evidence type="ECO:0000256" key="1">
    <source>
        <dbReference type="ARBA" id="ARBA00022574"/>
    </source>
</evidence>